<evidence type="ECO:0000313" key="3">
    <source>
        <dbReference type="Proteomes" id="UP001163846"/>
    </source>
</evidence>
<dbReference type="AlphaFoldDB" id="A0AA38PGN6"/>
<feature type="region of interest" description="Disordered" evidence="1">
    <location>
        <begin position="222"/>
        <end position="250"/>
    </location>
</feature>
<sequence>MEPDLPQAMDSSTESSKGDWWRRQTHEYYSYYLDEDGLIQKIFDDPNNEEFTKGRQKTPPGKGGLKQDSSPAGSKFARAMTPVSFQTPSQPPKYFPEGKAASIVSGDTFGPTKLETSQFRSHNSEGETAWHYSQAPYDLDAPLPETAIPRMLGTVYVHRNINDGGYQVWVWYDRDGKGLLWQPVDLDNEQVAHPKIAERSLKLTSAGKPSWILNSTATTYRSRKLRRSRSRSAVASTSKAPDADSISNTG</sequence>
<feature type="region of interest" description="Disordered" evidence="1">
    <location>
        <begin position="43"/>
        <end position="74"/>
    </location>
</feature>
<gene>
    <name evidence="2" type="ORF">F5878DRAFT_403793</name>
</gene>
<accession>A0AA38PGN6</accession>
<evidence type="ECO:0000256" key="1">
    <source>
        <dbReference type="SAM" id="MobiDB-lite"/>
    </source>
</evidence>
<name>A0AA38PGN6_9AGAR</name>
<dbReference type="EMBL" id="MU806009">
    <property type="protein sequence ID" value="KAJ3842323.1"/>
    <property type="molecule type" value="Genomic_DNA"/>
</dbReference>
<dbReference type="Proteomes" id="UP001163846">
    <property type="component" value="Unassembled WGS sequence"/>
</dbReference>
<protein>
    <submittedName>
        <fullName evidence="2">Uncharacterized protein</fullName>
    </submittedName>
</protein>
<reference evidence="2" key="1">
    <citation type="submission" date="2022-08" db="EMBL/GenBank/DDBJ databases">
        <authorList>
            <consortium name="DOE Joint Genome Institute"/>
            <person name="Min B."/>
            <person name="Riley R."/>
            <person name="Sierra-Patev S."/>
            <person name="Naranjo-Ortiz M."/>
            <person name="Looney B."/>
            <person name="Konkel Z."/>
            <person name="Slot J.C."/>
            <person name="Sakamoto Y."/>
            <person name="Steenwyk J.L."/>
            <person name="Rokas A."/>
            <person name="Carro J."/>
            <person name="Camarero S."/>
            <person name="Ferreira P."/>
            <person name="Molpeceres G."/>
            <person name="Ruiz-Duenas F.J."/>
            <person name="Serrano A."/>
            <person name="Henrissat B."/>
            <person name="Drula E."/>
            <person name="Hughes K.W."/>
            <person name="Mata J.L."/>
            <person name="Ishikawa N.K."/>
            <person name="Vargas-Isla R."/>
            <person name="Ushijima S."/>
            <person name="Smith C.A."/>
            <person name="Ahrendt S."/>
            <person name="Andreopoulos W."/>
            <person name="He G."/>
            <person name="Labutti K."/>
            <person name="Lipzen A."/>
            <person name="Ng V."/>
            <person name="Sandor L."/>
            <person name="Barry K."/>
            <person name="Martinez A.T."/>
            <person name="Xiao Y."/>
            <person name="Gibbons J.G."/>
            <person name="Terashima K."/>
            <person name="Hibbett D.S."/>
            <person name="Grigoriev I.V."/>
        </authorList>
    </citation>
    <scope>NUCLEOTIDE SEQUENCE</scope>
    <source>
        <strain evidence="2">TFB9207</strain>
    </source>
</reference>
<keyword evidence="3" id="KW-1185">Reference proteome</keyword>
<proteinExistence type="predicted"/>
<comment type="caution">
    <text evidence="2">The sequence shown here is derived from an EMBL/GenBank/DDBJ whole genome shotgun (WGS) entry which is preliminary data.</text>
</comment>
<feature type="compositionally biased region" description="Low complexity" evidence="1">
    <location>
        <begin position="231"/>
        <end position="240"/>
    </location>
</feature>
<evidence type="ECO:0000313" key="2">
    <source>
        <dbReference type="EMBL" id="KAJ3842323.1"/>
    </source>
</evidence>
<organism evidence="2 3">
    <name type="scientific">Lentinula raphanica</name>
    <dbReference type="NCBI Taxonomy" id="153919"/>
    <lineage>
        <taxon>Eukaryota</taxon>
        <taxon>Fungi</taxon>
        <taxon>Dikarya</taxon>
        <taxon>Basidiomycota</taxon>
        <taxon>Agaricomycotina</taxon>
        <taxon>Agaricomycetes</taxon>
        <taxon>Agaricomycetidae</taxon>
        <taxon>Agaricales</taxon>
        <taxon>Marasmiineae</taxon>
        <taxon>Omphalotaceae</taxon>
        <taxon>Lentinula</taxon>
    </lineage>
</organism>